<feature type="non-terminal residue" evidence="2">
    <location>
        <position position="1"/>
    </location>
</feature>
<comment type="caution">
    <text evidence="2">The sequence shown here is derived from an EMBL/GenBank/DDBJ whole genome shotgun (WGS) entry which is preliminary data.</text>
</comment>
<protein>
    <submittedName>
        <fullName evidence="2">Uncharacterized protein</fullName>
    </submittedName>
</protein>
<reference evidence="2" key="1">
    <citation type="submission" date="2022-11" db="EMBL/GenBank/DDBJ databases">
        <title>Chromosome-level genome of Pogonophryne albipinna.</title>
        <authorList>
            <person name="Jo E."/>
        </authorList>
    </citation>
    <scope>NUCLEOTIDE SEQUENCE</scope>
    <source>
        <strain evidence="2">SGF0006</strain>
        <tissue evidence="2">Muscle</tissue>
    </source>
</reference>
<dbReference type="EMBL" id="JAPTMU010000011">
    <property type="protein sequence ID" value="KAJ4935555.1"/>
    <property type="molecule type" value="Genomic_DNA"/>
</dbReference>
<feature type="region of interest" description="Disordered" evidence="1">
    <location>
        <begin position="148"/>
        <end position="174"/>
    </location>
</feature>
<keyword evidence="3" id="KW-1185">Reference proteome</keyword>
<evidence type="ECO:0000313" key="3">
    <source>
        <dbReference type="Proteomes" id="UP001219934"/>
    </source>
</evidence>
<organism evidence="2 3">
    <name type="scientific">Pogonophryne albipinna</name>
    <dbReference type="NCBI Taxonomy" id="1090488"/>
    <lineage>
        <taxon>Eukaryota</taxon>
        <taxon>Metazoa</taxon>
        <taxon>Chordata</taxon>
        <taxon>Craniata</taxon>
        <taxon>Vertebrata</taxon>
        <taxon>Euteleostomi</taxon>
        <taxon>Actinopterygii</taxon>
        <taxon>Neopterygii</taxon>
        <taxon>Teleostei</taxon>
        <taxon>Neoteleostei</taxon>
        <taxon>Acanthomorphata</taxon>
        <taxon>Eupercaria</taxon>
        <taxon>Perciformes</taxon>
        <taxon>Notothenioidei</taxon>
        <taxon>Pogonophryne</taxon>
    </lineage>
</organism>
<accession>A0AAD6FHL1</accession>
<evidence type="ECO:0000313" key="2">
    <source>
        <dbReference type="EMBL" id="KAJ4935555.1"/>
    </source>
</evidence>
<evidence type="ECO:0000256" key="1">
    <source>
        <dbReference type="SAM" id="MobiDB-lite"/>
    </source>
</evidence>
<sequence>SAVRLNVSEPILVPGEQKLLCCEPSEYAGGRVGTIVAASHWGGGGGLCLRVCEACVRAAVCEPCRGGDRMHSPSGICTAWWHVCETHPSLLCTTFCPPPRTGQQQREGGDLEEEIARGIKAERTPRDGWKQVGESWMSFTGERDILIKTHTPPKGRTNSLSRSEEVRKEPSTLTQRVGRLPGVVLHVDNPSQTA</sequence>
<gene>
    <name evidence="2" type="ORF">JOQ06_017087</name>
</gene>
<name>A0AAD6FHL1_9TELE</name>
<feature type="non-terminal residue" evidence="2">
    <location>
        <position position="194"/>
    </location>
</feature>
<dbReference type="Proteomes" id="UP001219934">
    <property type="component" value="Unassembled WGS sequence"/>
</dbReference>
<dbReference type="AlphaFoldDB" id="A0AAD6FHL1"/>
<proteinExistence type="predicted"/>